<organism evidence="1 2">
    <name type="scientific">Clunio marinus</name>
    <dbReference type="NCBI Taxonomy" id="568069"/>
    <lineage>
        <taxon>Eukaryota</taxon>
        <taxon>Metazoa</taxon>
        <taxon>Ecdysozoa</taxon>
        <taxon>Arthropoda</taxon>
        <taxon>Hexapoda</taxon>
        <taxon>Insecta</taxon>
        <taxon>Pterygota</taxon>
        <taxon>Neoptera</taxon>
        <taxon>Endopterygota</taxon>
        <taxon>Diptera</taxon>
        <taxon>Nematocera</taxon>
        <taxon>Chironomoidea</taxon>
        <taxon>Chironomidae</taxon>
        <taxon>Clunio</taxon>
    </lineage>
</organism>
<evidence type="ECO:0000313" key="2">
    <source>
        <dbReference type="Proteomes" id="UP000183832"/>
    </source>
</evidence>
<reference evidence="1 2" key="1">
    <citation type="submission" date="2015-04" db="EMBL/GenBank/DDBJ databases">
        <authorList>
            <person name="Syromyatnikov M.Y."/>
            <person name="Popov V.N."/>
        </authorList>
    </citation>
    <scope>NUCLEOTIDE SEQUENCE [LARGE SCALE GENOMIC DNA]</scope>
</reference>
<gene>
    <name evidence="1" type="ORF">CLUMA_CG010642</name>
</gene>
<keyword evidence="2" id="KW-1185">Reference proteome</keyword>
<dbReference type="Proteomes" id="UP000183832">
    <property type="component" value="Unassembled WGS sequence"/>
</dbReference>
<accession>A0A1J1IE16</accession>
<protein>
    <submittedName>
        <fullName evidence="1">CLUMA_CG010642, isoform A</fullName>
    </submittedName>
</protein>
<dbReference type="AlphaFoldDB" id="A0A1J1IE16"/>
<proteinExistence type="predicted"/>
<name>A0A1J1IE16_9DIPT</name>
<evidence type="ECO:0000313" key="1">
    <source>
        <dbReference type="EMBL" id="CRK97246.1"/>
    </source>
</evidence>
<sequence length="141" mass="15346">MGISETLPQPVDDSCEPNYSYSCPPCETSCEPPEKSCSPTYELLKRPPKCPDSYSAPNCCSLPPRVKNFRPKKHCKQFYPDCYETVYMKAFKSHSRCCAPPSCMTGIPSLCGGCITPLNCVSCCVPPNCGSCCTTTLNCGT</sequence>
<dbReference type="EMBL" id="CVRI01000047">
    <property type="protein sequence ID" value="CRK97246.1"/>
    <property type="molecule type" value="Genomic_DNA"/>
</dbReference>